<evidence type="ECO:0008006" key="2">
    <source>
        <dbReference type="Google" id="ProtNLM"/>
    </source>
</evidence>
<gene>
    <name evidence="1" type="ORF">METZ01_LOCUS362520</name>
</gene>
<proteinExistence type="predicted"/>
<accession>A0A382SIH1</accession>
<protein>
    <recommendedName>
        <fullName evidence="2">AAA+ ATPase domain-containing protein</fullName>
    </recommendedName>
</protein>
<evidence type="ECO:0000313" key="1">
    <source>
        <dbReference type="EMBL" id="SVD09666.1"/>
    </source>
</evidence>
<dbReference type="Gene3D" id="3.40.50.300">
    <property type="entry name" value="P-loop containing nucleotide triphosphate hydrolases"/>
    <property type="match status" value="1"/>
</dbReference>
<name>A0A382SIH1_9ZZZZ</name>
<sequence length="187" mass="21054">MSKKPKCIVITGRPGSGKTTLAGELCKRMYLPKISRDEIKEGYVNTFGVKHDRLPKDTNGIVNEVFFEAILNLLKGNVSILVEAAFQHKLWDLVVPRINEIALTYIIVCELGAEISARRHLERGLADPNREFYHGDKRVVIFRETGEFEPGGGYIPPEYDVPTLGVSTIDGYMPSLEEIVKFFQNVE</sequence>
<dbReference type="InterPro" id="IPR027417">
    <property type="entry name" value="P-loop_NTPase"/>
</dbReference>
<reference evidence="1" key="1">
    <citation type="submission" date="2018-05" db="EMBL/GenBank/DDBJ databases">
        <authorList>
            <person name="Lanie J.A."/>
            <person name="Ng W.-L."/>
            <person name="Kazmierczak K.M."/>
            <person name="Andrzejewski T.M."/>
            <person name="Davidsen T.M."/>
            <person name="Wayne K.J."/>
            <person name="Tettelin H."/>
            <person name="Glass J.I."/>
            <person name="Rusch D."/>
            <person name="Podicherti R."/>
            <person name="Tsui H.-C.T."/>
            <person name="Winkler M.E."/>
        </authorList>
    </citation>
    <scope>NUCLEOTIDE SEQUENCE</scope>
</reference>
<dbReference type="SUPFAM" id="SSF52540">
    <property type="entry name" value="P-loop containing nucleoside triphosphate hydrolases"/>
    <property type="match status" value="1"/>
</dbReference>
<dbReference type="AlphaFoldDB" id="A0A382SIH1"/>
<dbReference type="EMBL" id="UINC01129343">
    <property type="protein sequence ID" value="SVD09666.1"/>
    <property type="molecule type" value="Genomic_DNA"/>
</dbReference>
<dbReference type="Pfam" id="PF13671">
    <property type="entry name" value="AAA_33"/>
    <property type="match status" value="1"/>
</dbReference>
<organism evidence="1">
    <name type="scientific">marine metagenome</name>
    <dbReference type="NCBI Taxonomy" id="408172"/>
    <lineage>
        <taxon>unclassified sequences</taxon>
        <taxon>metagenomes</taxon>
        <taxon>ecological metagenomes</taxon>
    </lineage>
</organism>